<proteinExistence type="predicted"/>
<dbReference type="EMBL" id="PVNK01000294">
    <property type="protein sequence ID" value="PRP90109.1"/>
    <property type="molecule type" value="Genomic_DNA"/>
</dbReference>
<dbReference type="Gene3D" id="3.30.460.10">
    <property type="entry name" value="Beta Polymerase, domain 2"/>
    <property type="match status" value="1"/>
</dbReference>
<dbReference type="Proteomes" id="UP000237968">
    <property type="component" value="Unassembled WGS sequence"/>
</dbReference>
<reference evidence="1 2" key="1">
    <citation type="submission" date="2018-03" db="EMBL/GenBank/DDBJ databases">
        <title>Draft Genome Sequences of the Obligatory Marine Myxobacteria Enhygromyxa salina SWB005.</title>
        <authorList>
            <person name="Poehlein A."/>
            <person name="Moghaddam J.A."/>
            <person name="Harms H."/>
            <person name="Alanjari M."/>
            <person name="Koenig G.M."/>
            <person name="Daniel R."/>
            <person name="Schaeberle T.F."/>
        </authorList>
    </citation>
    <scope>NUCLEOTIDE SEQUENCE [LARGE SCALE GENOMIC DNA]</scope>
    <source>
        <strain evidence="1 2">SWB005</strain>
    </source>
</reference>
<dbReference type="OrthoDB" id="272882at2"/>
<comment type="caution">
    <text evidence="1">The sequence shown here is derived from an EMBL/GenBank/DDBJ whole genome shotgun (WGS) entry which is preliminary data.</text>
</comment>
<protein>
    <submittedName>
        <fullName evidence="1">Uncharacterized protein</fullName>
    </submittedName>
</protein>
<gene>
    <name evidence="1" type="ORF">ENSA5_67820</name>
</gene>
<dbReference type="AlphaFoldDB" id="A0A2S9XB77"/>
<organism evidence="1 2">
    <name type="scientific">Enhygromyxa salina</name>
    <dbReference type="NCBI Taxonomy" id="215803"/>
    <lineage>
        <taxon>Bacteria</taxon>
        <taxon>Pseudomonadati</taxon>
        <taxon>Myxococcota</taxon>
        <taxon>Polyangia</taxon>
        <taxon>Nannocystales</taxon>
        <taxon>Nannocystaceae</taxon>
        <taxon>Enhygromyxa</taxon>
    </lineage>
</organism>
<sequence length="356" mass="39476">MGPPKHMRSSSSPNAAAAVPSAFAECLPDVGLTPAQVPAILTAERFSRRQLQLARARLAALTQPEPDSWRATATFAFGSLGRLEASPESDLDLAFLYDGARVGRAAAEAQRERVLASLAESFDVPQKTFAQAVDLRSLTDNIGGHADTNETLTYRALLLTEGAWLGGAGRATKRAVFRAYADAQISRGRFLTSLGNDLHRYYRTLCMDYRHKVEALDKSWAIRVLKLRHSRKLWHLANLALQCWAVDAIDDDASRDVALASRVGWPSLLRLFGALDHFGAPELAREPFLCFDRFLAALANAEVREQLRVLDYEERDTSPIYRELHDNAACLDDAAAAVVELLFERCRAFMVRFCIL</sequence>
<evidence type="ECO:0000313" key="1">
    <source>
        <dbReference type="EMBL" id="PRP90109.1"/>
    </source>
</evidence>
<dbReference type="RefSeq" id="WP_106395916.1">
    <property type="nucleotide sequence ID" value="NZ_PVNK01000294.1"/>
</dbReference>
<name>A0A2S9XB77_9BACT</name>
<dbReference type="InterPro" id="IPR043519">
    <property type="entry name" value="NT_sf"/>
</dbReference>
<accession>A0A2S9XB77</accession>
<dbReference type="SUPFAM" id="SSF81301">
    <property type="entry name" value="Nucleotidyltransferase"/>
    <property type="match status" value="1"/>
</dbReference>
<evidence type="ECO:0000313" key="2">
    <source>
        <dbReference type="Proteomes" id="UP000237968"/>
    </source>
</evidence>
<keyword evidence="2" id="KW-1185">Reference proteome</keyword>